<reference evidence="1" key="1">
    <citation type="submission" date="2018-05" db="EMBL/GenBank/DDBJ databases">
        <authorList>
            <person name="Lanie J.A."/>
            <person name="Ng W.-L."/>
            <person name="Kazmierczak K.M."/>
            <person name="Andrzejewski T.M."/>
            <person name="Davidsen T.M."/>
            <person name="Wayne K.J."/>
            <person name="Tettelin H."/>
            <person name="Glass J.I."/>
            <person name="Rusch D."/>
            <person name="Podicherti R."/>
            <person name="Tsui H.-C.T."/>
            <person name="Winkler M.E."/>
        </authorList>
    </citation>
    <scope>NUCLEOTIDE SEQUENCE</scope>
</reference>
<protein>
    <recommendedName>
        <fullName evidence="2">SprT-like domain-containing protein</fullName>
    </recommendedName>
</protein>
<evidence type="ECO:0000313" key="1">
    <source>
        <dbReference type="EMBL" id="SVA06992.1"/>
    </source>
</evidence>
<dbReference type="AlphaFoldDB" id="A0A381SSJ4"/>
<name>A0A381SSJ4_9ZZZZ</name>
<accession>A0A381SSJ4</accession>
<dbReference type="EMBL" id="UINC01003514">
    <property type="protein sequence ID" value="SVA06992.1"/>
    <property type="molecule type" value="Genomic_DNA"/>
</dbReference>
<sequence>MVKNIYLDIKLTKGLKQKEKAYGYCHIVDYNLSRPREFCIELDASMKYDFGDILTWLAHEMVHLKQFVRGELCDYETGRVQWKTRTFGRVHYDDQPWEKEAYRLEEKLYKEFAEWYYE</sequence>
<proteinExistence type="predicted"/>
<evidence type="ECO:0008006" key="2">
    <source>
        <dbReference type="Google" id="ProtNLM"/>
    </source>
</evidence>
<organism evidence="1">
    <name type="scientific">marine metagenome</name>
    <dbReference type="NCBI Taxonomy" id="408172"/>
    <lineage>
        <taxon>unclassified sequences</taxon>
        <taxon>metagenomes</taxon>
        <taxon>ecological metagenomes</taxon>
    </lineage>
</organism>
<gene>
    <name evidence="1" type="ORF">METZ01_LOCUS59846</name>
</gene>